<proteinExistence type="predicted"/>
<sequence length="188" mass="20689">MTYLKSIWVVLFAAALSACTSTPDPAEQPIQASAVSVTLPDFVTGPDTTLAWRSNLIWIDDPEGRFERRADQLQAALAREFANKGLVFATNFEAATYDVLAIAMLGPVSGHPEVQEAFRLYPALQKPTEGYRRGSVIVAIAPKGTRKVVWRGALEIFTDPDRMEPMAVRTERLRFGAQQLLASIPAVR</sequence>
<feature type="signal peptide" evidence="1">
    <location>
        <begin position="1"/>
        <end position="26"/>
    </location>
</feature>
<dbReference type="RefSeq" id="WP_189477900.1">
    <property type="nucleotide sequence ID" value="NZ_BMYM01000002.1"/>
</dbReference>
<reference evidence="2" key="2">
    <citation type="submission" date="2020-09" db="EMBL/GenBank/DDBJ databases">
        <authorList>
            <person name="Sun Q."/>
            <person name="Kim S."/>
        </authorList>
    </citation>
    <scope>NUCLEOTIDE SEQUENCE</scope>
    <source>
        <strain evidence="2">KCTC 23430</strain>
    </source>
</reference>
<keyword evidence="1" id="KW-0732">Signal</keyword>
<evidence type="ECO:0000313" key="3">
    <source>
        <dbReference type="Proteomes" id="UP000644693"/>
    </source>
</evidence>
<reference evidence="2" key="1">
    <citation type="journal article" date="2014" name="Int. J. Syst. Evol. Microbiol.">
        <title>Complete genome sequence of Corynebacterium casei LMG S-19264T (=DSM 44701T), isolated from a smear-ripened cheese.</title>
        <authorList>
            <consortium name="US DOE Joint Genome Institute (JGI-PGF)"/>
            <person name="Walter F."/>
            <person name="Albersmeier A."/>
            <person name="Kalinowski J."/>
            <person name="Ruckert C."/>
        </authorList>
    </citation>
    <scope>NUCLEOTIDE SEQUENCE</scope>
    <source>
        <strain evidence="2">KCTC 23430</strain>
    </source>
</reference>
<dbReference type="EMBL" id="BMYM01000002">
    <property type="protein sequence ID" value="GHD35533.1"/>
    <property type="molecule type" value="Genomic_DNA"/>
</dbReference>
<dbReference type="AlphaFoldDB" id="A0A919CMA2"/>
<accession>A0A919CMA2</accession>
<name>A0A919CMA2_9GAMM</name>
<keyword evidence="3" id="KW-1185">Reference proteome</keyword>
<dbReference type="PROSITE" id="PS51257">
    <property type="entry name" value="PROKAR_LIPOPROTEIN"/>
    <property type="match status" value="1"/>
</dbReference>
<dbReference type="Proteomes" id="UP000644693">
    <property type="component" value="Unassembled WGS sequence"/>
</dbReference>
<evidence type="ECO:0000313" key="2">
    <source>
        <dbReference type="EMBL" id="GHD35533.1"/>
    </source>
</evidence>
<comment type="caution">
    <text evidence="2">The sequence shown here is derived from an EMBL/GenBank/DDBJ whole genome shotgun (WGS) entry which is preliminary data.</text>
</comment>
<gene>
    <name evidence="2" type="ORF">GCM10007053_22550</name>
</gene>
<protein>
    <recommendedName>
        <fullName evidence="4">DUF4136 domain-containing protein</fullName>
    </recommendedName>
</protein>
<evidence type="ECO:0000256" key="1">
    <source>
        <dbReference type="SAM" id="SignalP"/>
    </source>
</evidence>
<organism evidence="2 3">
    <name type="scientific">Parahalioglobus pacificus</name>
    <dbReference type="NCBI Taxonomy" id="930806"/>
    <lineage>
        <taxon>Bacteria</taxon>
        <taxon>Pseudomonadati</taxon>
        <taxon>Pseudomonadota</taxon>
        <taxon>Gammaproteobacteria</taxon>
        <taxon>Cellvibrionales</taxon>
        <taxon>Halieaceae</taxon>
        <taxon>Parahalioglobus</taxon>
    </lineage>
</organism>
<evidence type="ECO:0008006" key="4">
    <source>
        <dbReference type="Google" id="ProtNLM"/>
    </source>
</evidence>
<feature type="chain" id="PRO_5037526840" description="DUF4136 domain-containing protein" evidence="1">
    <location>
        <begin position="27"/>
        <end position="188"/>
    </location>
</feature>